<organism evidence="1 2">
    <name type="scientific">Ceratitis capitata</name>
    <name type="common">Mediterranean fruit fly</name>
    <name type="synonym">Tephritis capitata</name>
    <dbReference type="NCBI Taxonomy" id="7213"/>
    <lineage>
        <taxon>Eukaryota</taxon>
        <taxon>Metazoa</taxon>
        <taxon>Ecdysozoa</taxon>
        <taxon>Arthropoda</taxon>
        <taxon>Hexapoda</taxon>
        <taxon>Insecta</taxon>
        <taxon>Pterygota</taxon>
        <taxon>Neoptera</taxon>
        <taxon>Endopterygota</taxon>
        <taxon>Diptera</taxon>
        <taxon>Brachycera</taxon>
        <taxon>Muscomorpha</taxon>
        <taxon>Tephritoidea</taxon>
        <taxon>Tephritidae</taxon>
        <taxon>Ceratitis</taxon>
        <taxon>Ceratitis</taxon>
    </lineage>
</organism>
<comment type="caution">
    <text evidence="1">The sequence shown here is derived from an EMBL/GenBank/DDBJ whole genome shotgun (WGS) entry which is preliminary data.</text>
</comment>
<evidence type="ECO:0000313" key="2">
    <source>
        <dbReference type="Proteomes" id="UP000606786"/>
    </source>
</evidence>
<accession>A0A811UG86</accession>
<evidence type="ECO:0000313" key="1">
    <source>
        <dbReference type="EMBL" id="CAD6996595.1"/>
    </source>
</evidence>
<reference evidence="1" key="1">
    <citation type="submission" date="2020-11" db="EMBL/GenBank/DDBJ databases">
        <authorList>
            <person name="Whitehead M."/>
        </authorList>
    </citation>
    <scope>NUCLEOTIDE SEQUENCE</scope>
    <source>
        <strain evidence="1">EGII</strain>
    </source>
</reference>
<name>A0A811UG86_CERCA</name>
<gene>
    <name evidence="1" type="ORF">CCAP1982_LOCUS5265</name>
</gene>
<protein>
    <submittedName>
        <fullName evidence="1">(Mediterranean fruit fly) hypothetical protein</fullName>
    </submittedName>
</protein>
<keyword evidence="2" id="KW-1185">Reference proteome</keyword>
<proteinExistence type="predicted"/>
<feature type="non-terminal residue" evidence="1">
    <location>
        <position position="131"/>
    </location>
</feature>
<dbReference type="Proteomes" id="UP000606786">
    <property type="component" value="Unassembled WGS sequence"/>
</dbReference>
<sequence length="131" mass="15072">FTHQSVACNFLKSEDYGMVGRASQARRKNLQRGKQLREDLRHLTAFEINSRRFINLLLSAKGFILSTSASRGFLGRGMLSRTKLPERNFDKNFGVGFRSTQLLGTHHSIFDLLYPLFKYEHITVKRLGKIP</sequence>
<dbReference type="EMBL" id="CAJHJT010000012">
    <property type="protein sequence ID" value="CAD6996595.1"/>
    <property type="molecule type" value="Genomic_DNA"/>
</dbReference>
<dbReference type="AlphaFoldDB" id="A0A811UG86"/>